<reference evidence="2 3" key="1">
    <citation type="journal article" date="2015" name="Sci. Rep.">
        <title>Chromosome-level genome map provides insights into diverse defense mechanisms in the medicinal fungus Ganoderma sinense.</title>
        <authorList>
            <person name="Zhu Y."/>
            <person name="Xu J."/>
            <person name="Sun C."/>
            <person name="Zhou S."/>
            <person name="Xu H."/>
            <person name="Nelson D.R."/>
            <person name="Qian J."/>
            <person name="Song J."/>
            <person name="Luo H."/>
            <person name="Xiang L."/>
            <person name="Li Y."/>
            <person name="Xu Z."/>
            <person name="Ji A."/>
            <person name="Wang L."/>
            <person name="Lu S."/>
            <person name="Hayward A."/>
            <person name="Sun W."/>
            <person name="Li X."/>
            <person name="Schwartz D.C."/>
            <person name="Wang Y."/>
            <person name="Chen S."/>
        </authorList>
    </citation>
    <scope>NUCLEOTIDE SEQUENCE [LARGE SCALE GENOMIC DNA]</scope>
    <source>
        <strain evidence="2 3">ZZ0214-1</strain>
    </source>
</reference>
<comment type="caution">
    <text evidence="2">The sequence shown here is derived from an EMBL/GenBank/DDBJ whole genome shotgun (WGS) entry which is preliminary data.</text>
</comment>
<protein>
    <submittedName>
        <fullName evidence="2">Uncharacterized protein</fullName>
    </submittedName>
</protein>
<proteinExistence type="predicted"/>
<keyword evidence="3" id="KW-1185">Reference proteome</keyword>
<dbReference type="Proteomes" id="UP000230002">
    <property type="component" value="Unassembled WGS sequence"/>
</dbReference>
<feature type="compositionally biased region" description="Basic and acidic residues" evidence="1">
    <location>
        <begin position="502"/>
        <end position="517"/>
    </location>
</feature>
<feature type="compositionally biased region" description="Polar residues" evidence="1">
    <location>
        <begin position="738"/>
        <end position="755"/>
    </location>
</feature>
<sequence length="1139" mass="127482">MRTFPRPDQDPFKTKWNGAVKKRVSGWKNARKTQSTFEPQLKFNAECIAYTDATWDRIRPTTTGGEFLALPPDWLFAGPEFYPPTFLQYQRRHVASDCNPEWAYVKVCRLLHPLFFPWIGRCPICHSRDVDMTGWTATGHREVHGLSSEECVIGVQFRCGVCRTGDEKYCFSTTNPEFWAGIALSDIPRGVPHFFRRSAVSPELFDFIVESRLSENAAAIAEHVKQLHLLEYHRLRLEYLQHFEARSKQTAITRRPELRNFSVPQRAGKNLNGYDGTSITDDMVADVYARFCEHRQKESDEHLRTLTATTLSLDATFRAASKASIVNEDRSRSSIFNGGLHMAINQKSLIVSYRWCLTLLHSEIGDMLLGLKNRFELLNVDDPWAVVVDNCCHFRNLILKVFPEAVVVQDVWHVIMRYMVCVLGGTKNPHRREVAEDISNALIKTKAHDGIPARYWSKEEQEDRLVKAYEKWAGVEGVWSAAAEKTHRDQLEHVRKGCLSRPREDVTTDGSRIEGTHKGWNSLQRTHPSGVEVLTLLAADHVLRHNIRVDYADFNPSPFTASTFGSHHIHLVNACAQLWNSLLNPANRNQRRPPADLLPAPVLQPAASGETFGLVKANKDVAVYHSFVTVKEEPEDTLINLSAEDPEEAERIVRSLGLDPSLLNKPLEQDRRVFTSTYESMQTQGQMPSEGQSAIAFVSASDGQEVVDVDAMGSPPPPPSQPLLPSTVPPASKKRQASRTLSRAHTENPDATSSTGDKRTRTVQSNISLSSSSLASTSAVSSSLLPPEQAAVNAPSTSAGPSLTLNPFLVQRLPSYFAKCRLTATPGPAAAPLCLPVPIVSGTTRSQIIISVVTGLDPRSLKFPKNDSEEFYLFMELREHYKWVTYNMSALGWVEAASVYNTALEKKKPGTVRKTPRALMEKLEEIEKTIHLRLKHKDFTSQSGSTTFWTRHCNAVDLSTPGKHKGKQVAPAKPITRKPNTCHRCLSIMWARGEGDSENHKKGYCSDGVKQKPACVDGIVEELPPWPQPNEIFSKGTHFWPLRFTRTVRELYDMVTDGDRLGGPKAMEFAAFADMLRARLVVIPATATQPSCVRFKLYRGLQLGEQPENPSDIVDVDGAKYMHVTYLSETGFEEVASLA</sequence>
<evidence type="ECO:0000313" key="3">
    <source>
        <dbReference type="Proteomes" id="UP000230002"/>
    </source>
</evidence>
<evidence type="ECO:0000313" key="2">
    <source>
        <dbReference type="EMBL" id="PIL30720.1"/>
    </source>
</evidence>
<accession>A0A2G8SAD3</accession>
<dbReference type="OrthoDB" id="2803586at2759"/>
<evidence type="ECO:0000256" key="1">
    <source>
        <dbReference type="SAM" id="MobiDB-lite"/>
    </source>
</evidence>
<dbReference type="EMBL" id="AYKW01000013">
    <property type="protein sequence ID" value="PIL30720.1"/>
    <property type="molecule type" value="Genomic_DNA"/>
</dbReference>
<dbReference type="STRING" id="1077348.A0A2G8SAD3"/>
<feature type="region of interest" description="Disordered" evidence="1">
    <location>
        <begin position="502"/>
        <end position="521"/>
    </location>
</feature>
<dbReference type="AlphaFoldDB" id="A0A2G8SAD3"/>
<feature type="region of interest" description="Disordered" evidence="1">
    <location>
        <begin position="708"/>
        <end position="770"/>
    </location>
</feature>
<gene>
    <name evidence="2" type="ORF">GSI_06888</name>
</gene>
<name>A0A2G8SAD3_9APHY</name>
<organism evidence="2 3">
    <name type="scientific">Ganoderma sinense ZZ0214-1</name>
    <dbReference type="NCBI Taxonomy" id="1077348"/>
    <lineage>
        <taxon>Eukaryota</taxon>
        <taxon>Fungi</taxon>
        <taxon>Dikarya</taxon>
        <taxon>Basidiomycota</taxon>
        <taxon>Agaricomycotina</taxon>
        <taxon>Agaricomycetes</taxon>
        <taxon>Polyporales</taxon>
        <taxon>Polyporaceae</taxon>
        <taxon>Ganoderma</taxon>
    </lineage>
</organism>